<dbReference type="GO" id="GO:0072345">
    <property type="term" value="F:NAADP-sensitive calcium-release channel activity"/>
    <property type="evidence" value="ECO:0007669"/>
    <property type="project" value="TreeGrafter"/>
</dbReference>
<dbReference type="OrthoDB" id="263481at2759"/>
<dbReference type="AlphaFoldDB" id="A0A7R8WJX0"/>
<dbReference type="EMBL" id="OB662412">
    <property type="protein sequence ID" value="CAD7230017.1"/>
    <property type="molecule type" value="Genomic_DNA"/>
</dbReference>
<evidence type="ECO:0000259" key="5">
    <source>
        <dbReference type="Pfam" id="PF00520"/>
    </source>
</evidence>
<accession>A0A7R8WJX0</accession>
<evidence type="ECO:0000256" key="1">
    <source>
        <dbReference type="ARBA" id="ARBA00004141"/>
    </source>
</evidence>
<evidence type="ECO:0000256" key="4">
    <source>
        <dbReference type="ARBA" id="ARBA00023136"/>
    </source>
</evidence>
<gene>
    <name evidence="6" type="ORF">CTOB1V02_LOCUS7881</name>
</gene>
<keyword evidence="2" id="KW-0812">Transmembrane</keyword>
<dbReference type="InterPro" id="IPR005821">
    <property type="entry name" value="Ion_trans_dom"/>
</dbReference>
<evidence type="ECO:0000313" key="6">
    <source>
        <dbReference type="EMBL" id="CAD7230017.1"/>
    </source>
</evidence>
<dbReference type="GO" id="GO:0005886">
    <property type="term" value="C:plasma membrane"/>
    <property type="evidence" value="ECO:0007669"/>
    <property type="project" value="TreeGrafter"/>
</dbReference>
<keyword evidence="3" id="KW-1133">Transmembrane helix</keyword>
<dbReference type="InterPro" id="IPR039031">
    <property type="entry name" value="Mucolipin"/>
</dbReference>
<name>A0A7R8WJX0_9CRUS</name>
<comment type="subcellular location">
    <subcellularLocation>
        <location evidence="1">Membrane</location>
        <topology evidence="1">Multi-pass membrane protein</topology>
    </subcellularLocation>
</comment>
<dbReference type="Pfam" id="PF00520">
    <property type="entry name" value="Ion_trans"/>
    <property type="match status" value="1"/>
</dbReference>
<proteinExistence type="predicted"/>
<feature type="domain" description="Ion transport" evidence="5">
    <location>
        <begin position="16"/>
        <end position="85"/>
    </location>
</feature>
<reference evidence="6" key="1">
    <citation type="submission" date="2020-11" db="EMBL/GenBank/DDBJ databases">
        <authorList>
            <person name="Tran Van P."/>
        </authorList>
    </citation>
    <scope>NUCLEOTIDE SEQUENCE</scope>
</reference>
<dbReference type="PANTHER" id="PTHR12127:SF7">
    <property type="entry name" value="SD02261P"/>
    <property type="match status" value="1"/>
</dbReference>
<protein>
    <recommendedName>
        <fullName evidence="5">Ion transport domain-containing protein</fullName>
    </recommendedName>
</protein>
<keyword evidence="4" id="KW-0472">Membrane</keyword>
<organism evidence="6">
    <name type="scientific">Cyprideis torosa</name>
    <dbReference type="NCBI Taxonomy" id="163714"/>
    <lineage>
        <taxon>Eukaryota</taxon>
        <taxon>Metazoa</taxon>
        <taxon>Ecdysozoa</taxon>
        <taxon>Arthropoda</taxon>
        <taxon>Crustacea</taxon>
        <taxon>Oligostraca</taxon>
        <taxon>Ostracoda</taxon>
        <taxon>Podocopa</taxon>
        <taxon>Podocopida</taxon>
        <taxon>Cytherocopina</taxon>
        <taxon>Cytheroidea</taxon>
        <taxon>Cytherideidae</taxon>
        <taxon>Cyprideis</taxon>
    </lineage>
</organism>
<dbReference type="Gene3D" id="1.10.287.70">
    <property type="match status" value="1"/>
</dbReference>
<sequence length="203" mass="22563">MSSVPTLSRSREPMLFRNLATSSECLFSLVNGDDMFATFAALEGNSGLIRTYSKLYLYLFISLFIYVVLSLFIALILDTYETIKAYYNEGFPQSELDKFINEGEEVDFHENFIADEPCWNVLDLCSRLCAAFMLTSSSPRYYSPVAPSSEGTSSHPLLFSSHPSEGNPTITAVTPSPIAHQPHSSTRVNPIVLPQKVSLNGRL</sequence>
<evidence type="ECO:0000256" key="3">
    <source>
        <dbReference type="ARBA" id="ARBA00022989"/>
    </source>
</evidence>
<dbReference type="PANTHER" id="PTHR12127">
    <property type="entry name" value="MUCOLIPIN"/>
    <property type="match status" value="1"/>
</dbReference>
<dbReference type="GO" id="GO:0005765">
    <property type="term" value="C:lysosomal membrane"/>
    <property type="evidence" value="ECO:0007669"/>
    <property type="project" value="TreeGrafter"/>
</dbReference>
<evidence type="ECO:0000256" key="2">
    <source>
        <dbReference type="ARBA" id="ARBA00022692"/>
    </source>
</evidence>